<proteinExistence type="predicted"/>
<name>A0ABP0P365_9DINO</name>
<accession>A0ABP0P365</accession>
<evidence type="ECO:0000313" key="1">
    <source>
        <dbReference type="EMBL" id="CAK9069907.1"/>
    </source>
</evidence>
<protein>
    <submittedName>
        <fullName evidence="1">Uncharacterized protein</fullName>
    </submittedName>
</protein>
<organism evidence="1 2">
    <name type="scientific">Durusdinium trenchii</name>
    <dbReference type="NCBI Taxonomy" id="1381693"/>
    <lineage>
        <taxon>Eukaryota</taxon>
        <taxon>Sar</taxon>
        <taxon>Alveolata</taxon>
        <taxon>Dinophyceae</taxon>
        <taxon>Suessiales</taxon>
        <taxon>Symbiodiniaceae</taxon>
        <taxon>Durusdinium</taxon>
    </lineage>
</organism>
<comment type="caution">
    <text evidence="1">The sequence shown here is derived from an EMBL/GenBank/DDBJ whole genome shotgun (WGS) entry which is preliminary data.</text>
</comment>
<dbReference type="Proteomes" id="UP001642464">
    <property type="component" value="Unassembled WGS sequence"/>
</dbReference>
<gene>
    <name evidence="1" type="ORF">SCF082_LOCUS34908</name>
</gene>
<sequence length="108" mass="12494">MDRMLAEWKHWSLDSSHKKNTSRSAWASAYAESATWTQTLNSRKQSSRKQLGKVMLSKELGSKARPKVKVCRLLGRKTPSKLWLNLWPKVKVCKQVGKVTPDKLWLKE</sequence>
<keyword evidence="2" id="KW-1185">Reference proteome</keyword>
<evidence type="ECO:0000313" key="2">
    <source>
        <dbReference type="Proteomes" id="UP001642464"/>
    </source>
</evidence>
<reference evidence="1 2" key="1">
    <citation type="submission" date="2024-02" db="EMBL/GenBank/DDBJ databases">
        <authorList>
            <person name="Chen Y."/>
            <person name="Shah S."/>
            <person name="Dougan E. K."/>
            <person name="Thang M."/>
            <person name="Chan C."/>
        </authorList>
    </citation>
    <scope>NUCLEOTIDE SEQUENCE [LARGE SCALE GENOMIC DNA]</scope>
</reference>
<dbReference type="EMBL" id="CAXAMM010032557">
    <property type="protein sequence ID" value="CAK9069907.1"/>
    <property type="molecule type" value="Genomic_DNA"/>
</dbReference>